<evidence type="ECO:0000256" key="1">
    <source>
        <dbReference type="ARBA" id="ARBA00003800"/>
    </source>
</evidence>
<evidence type="ECO:0000256" key="13">
    <source>
        <dbReference type="ARBA" id="ARBA00048731"/>
    </source>
</evidence>
<dbReference type="EC" id="1.1.1.399" evidence="4"/>
<evidence type="ECO:0000259" key="14">
    <source>
        <dbReference type="PROSITE" id="PS51671"/>
    </source>
</evidence>
<dbReference type="Pfam" id="PF12710">
    <property type="entry name" value="HAD"/>
    <property type="match status" value="1"/>
</dbReference>
<evidence type="ECO:0000256" key="4">
    <source>
        <dbReference type="ARBA" id="ARBA00013001"/>
    </source>
</evidence>
<dbReference type="PROSITE" id="PS51671">
    <property type="entry name" value="ACT"/>
    <property type="match status" value="1"/>
</dbReference>
<evidence type="ECO:0000256" key="8">
    <source>
        <dbReference type="ARBA" id="ARBA00023002"/>
    </source>
</evidence>
<dbReference type="EC" id="1.1.1.95" evidence="5"/>
<accession>A0AA49JE05</accession>
<protein>
    <recommendedName>
        <fullName evidence="6">D-3-phosphoglycerate dehydrogenase</fullName>
        <ecNumber evidence="4">1.1.1.399</ecNumber>
        <ecNumber evidence="5">1.1.1.95</ecNumber>
    </recommendedName>
    <alternativeName>
        <fullName evidence="11">2-oxoglutarate reductase</fullName>
    </alternativeName>
</protein>
<feature type="domain" description="ACT" evidence="14">
    <location>
        <begin position="561"/>
        <end position="630"/>
    </location>
</feature>
<comment type="similarity">
    <text evidence="3">Belongs to the D-isomer specific 2-hydroxyacid dehydrogenase family.</text>
</comment>
<evidence type="ECO:0000256" key="3">
    <source>
        <dbReference type="ARBA" id="ARBA00005854"/>
    </source>
</evidence>
<dbReference type="PANTHER" id="PTHR42789">
    <property type="entry name" value="D-ISOMER SPECIFIC 2-HYDROXYACID DEHYDROGENASE FAMILY PROTEIN (AFU_ORTHOLOGUE AFUA_6G10090)"/>
    <property type="match status" value="1"/>
</dbReference>
<dbReference type="GO" id="GO:0004617">
    <property type="term" value="F:phosphoglycerate dehydrogenase activity"/>
    <property type="evidence" value="ECO:0007669"/>
    <property type="project" value="UniProtKB-EC"/>
</dbReference>
<evidence type="ECO:0000256" key="6">
    <source>
        <dbReference type="ARBA" id="ARBA00021582"/>
    </source>
</evidence>
<dbReference type="InterPro" id="IPR036291">
    <property type="entry name" value="NAD(P)-bd_dom_sf"/>
</dbReference>
<reference evidence="15" key="1">
    <citation type="journal article" date="2023" name="Comput. Struct. Biotechnol. J.">
        <title>Discovery of a novel marine Bacteroidetes with a rich repertoire of carbohydrate-active enzymes.</title>
        <authorList>
            <person name="Chen B."/>
            <person name="Liu G."/>
            <person name="Chen Q."/>
            <person name="Wang H."/>
            <person name="Liu L."/>
            <person name="Tang K."/>
        </authorList>
    </citation>
    <scope>NUCLEOTIDE SEQUENCE</scope>
    <source>
        <strain evidence="15">TK19036</strain>
    </source>
</reference>
<dbReference type="InterPro" id="IPR054480">
    <property type="entry name" value="AHAS_small-like_ACT"/>
</dbReference>
<comment type="catalytic activity">
    <reaction evidence="13">
        <text>(2R)-3-phosphoglycerate + NAD(+) = 3-phosphooxypyruvate + NADH + H(+)</text>
        <dbReference type="Rhea" id="RHEA:12641"/>
        <dbReference type="ChEBI" id="CHEBI:15378"/>
        <dbReference type="ChEBI" id="CHEBI:18110"/>
        <dbReference type="ChEBI" id="CHEBI:57540"/>
        <dbReference type="ChEBI" id="CHEBI:57945"/>
        <dbReference type="ChEBI" id="CHEBI:58272"/>
        <dbReference type="EC" id="1.1.1.95"/>
    </reaction>
</comment>
<dbReference type="InterPro" id="IPR029753">
    <property type="entry name" value="D-isomer_DH_CS"/>
</dbReference>
<dbReference type="PROSITE" id="PS00671">
    <property type="entry name" value="D_2_HYDROXYACID_DH_3"/>
    <property type="match status" value="1"/>
</dbReference>
<proteinExistence type="inferred from homology"/>
<evidence type="ECO:0000256" key="10">
    <source>
        <dbReference type="ARBA" id="ARBA00023299"/>
    </source>
</evidence>
<dbReference type="InterPro" id="IPR050857">
    <property type="entry name" value="D-2-hydroxyacid_DH"/>
</dbReference>
<dbReference type="InterPro" id="IPR002912">
    <property type="entry name" value="ACT_dom"/>
</dbReference>
<dbReference type="NCBIfam" id="TIGR01488">
    <property type="entry name" value="HAD-SF-IB"/>
    <property type="match status" value="1"/>
</dbReference>
<sequence length="630" mass="70544">MKPNKYFVFDFDSTFTKVEALDVLCDIALKGDPRRDVVLAEVKDITNTCMEGRISFRESLEKRLALLPAHKNHLPELIEELRNSVSISFQRNQEFFKTFSDQIYVISNGFKAFILPVTREYDIPDDHVFANDFTFDDEGNIIGFDSNNLLSTDEGKVAIIRDLDLNGDVYVIGDGYNDYKIKAAGLANKFYAFTENIERGSVIEKADHITPSLDEFLYLNKMNTAISYPKNRIKVLLLESIHPDAEARLKAEGYQVETHSAAMDEDELAEKIKGVSILGIRSKTHVTEKVLENANRLLAIGAFCIGTNQIDLKACLKKGIAVFNAPYSNTRSVVELAIGEIIMLMRGITDKSMGMHQGQWGKSAKNSNEIRGKKLGIVGYGNIGSQLSVLAENMGMDVYYYDVVERLALGNATKCNSMEELLSVADVVTLHVDGREENQRFFGADDFANMKEGAIFLNLSRGFVVDVAALRELILNGRIRGAAVDVFPTEPKSNQEEFVSELRDLPNVILTPHIGGSTEEAQENIADFVPGKLMEYINTGSTFNSVNFPVVQLPLLKNAHRLMHIHHNKPGVLANISQVLVKHHINVVGQYLKTNEDIGYVIIDIDKKYDDDVITELKAIENTIRFRVLY</sequence>
<dbReference type="Gene3D" id="1.10.150.210">
    <property type="entry name" value="Phosphoserine phosphatase, domain 2"/>
    <property type="match status" value="1"/>
</dbReference>
<comment type="pathway">
    <text evidence="2">Amino-acid biosynthesis; L-serine biosynthesis; L-serine from 3-phospho-D-glycerate: step 1/3.</text>
</comment>
<dbReference type="GO" id="GO:0051287">
    <property type="term" value="F:NAD binding"/>
    <property type="evidence" value="ECO:0007669"/>
    <property type="project" value="InterPro"/>
</dbReference>
<dbReference type="EMBL" id="CP120682">
    <property type="protein sequence ID" value="WKN36581.1"/>
    <property type="molecule type" value="Genomic_DNA"/>
</dbReference>
<dbReference type="Pfam" id="PF22629">
    <property type="entry name" value="ACT_AHAS_ss"/>
    <property type="match status" value="1"/>
</dbReference>
<dbReference type="CDD" id="cd12176">
    <property type="entry name" value="PGDH_3"/>
    <property type="match status" value="1"/>
</dbReference>
<keyword evidence="9" id="KW-0520">NAD</keyword>
<dbReference type="InterPro" id="IPR006140">
    <property type="entry name" value="D-isomer_DH_NAD-bd"/>
</dbReference>
<dbReference type="InterPro" id="IPR023214">
    <property type="entry name" value="HAD_sf"/>
</dbReference>
<dbReference type="InterPro" id="IPR006139">
    <property type="entry name" value="D-isomer_2_OHA_DH_cat_dom"/>
</dbReference>
<dbReference type="InterPro" id="IPR029752">
    <property type="entry name" value="D-isomer_DH_CS1"/>
</dbReference>
<dbReference type="SUPFAM" id="SSF56784">
    <property type="entry name" value="HAD-like"/>
    <property type="match status" value="1"/>
</dbReference>
<dbReference type="InterPro" id="IPR045865">
    <property type="entry name" value="ACT-like_dom_sf"/>
</dbReference>
<reference evidence="15" key="2">
    <citation type="journal article" date="2024" name="Antonie Van Leeuwenhoek">
        <title>Roseihalotalea indica gen. nov., sp. nov., a halophilic Bacteroidetes from mesopelagic Southwest Indian Ocean with higher carbohydrate metabolic potential.</title>
        <authorList>
            <person name="Chen B."/>
            <person name="Zhang M."/>
            <person name="Lin D."/>
            <person name="Ye J."/>
            <person name="Tang K."/>
        </authorList>
    </citation>
    <scope>NUCLEOTIDE SEQUENCE</scope>
    <source>
        <strain evidence="15">TK19036</strain>
    </source>
</reference>
<dbReference type="InterPro" id="IPR036412">
    <property type="entry name" value="HAD-like_sf"/>
</dbReference>
<evidence type="ECO:0000256" key="12">
    <source>
        <dbReference type="ARBA" id="ARBA00048126"/>
    </source>
</evidence>
<comment type="function">
    <text evidence="1">Catalyzes the reversible oxidation of 3-phospho-D-glycerate to 3-phosphonooxypyruvate, the first step of the phosphorylated L-serine biosynthesis pathway. Also catalyzes the reversible oxidation of 2-hydroxyglutarate to 2-oxoglutarate.</text>
</comment>
<gene>
    <name evidence="15" type="primary">serA</name>
    <name evidence="15" type="ORF">K4G66_29915</name>
</gene>
<dbReference type="FunFam" id="3.40.50.720:FF:000041">
    <property type="entry name" value="D-3-phosphoglycerate dehydrogenase"/>
    <property type="match status" value="1"/>
</dbReference>
<evidence type="ECO:0000256" key="11">
    <source>
        <dbReference type="ARBA" id="ARBA00030455"/>
    </source>
</evidence>
<dbReference type="Gene3D" id="3.40.50.1000">
    <property type="entry name" value="HAD superfamily/HAD-like"/>
    <property type="match status" value="1"/>
</dbReference>
<dbReference type="Gene3D" id="3.40.50.720">
    <property type="entry name" value="NAD(P)-binding Rossmann-like Domain"/>
    <property type="match status" value="2"/>
</dbReference>
<dbReference type="AlphaFoldDB" id="A0AA49JE05"/>
<name>A0AA49JE05_9BACT</name>
<organism evidence="15">
    <name type="scientific">Roseihalotalea indica</name>
    <dbReference type="NCBI Taxonomy" id="2867963"/>
    <lineage>
        <taxon>Bacteria</taxon>
        <taxon>Pseudomonadati</taxon>
        <taxon>Bacteroidota</taxon>
        <taxon>Cytophagia</taxon>
        <taxon>Cytophagales</taxon>
        <taxon>Catalimonadaceae</taxon>
        <taxon>Roseihalotalea</taxon>
    </lineage>
</organism>
<dbReference type="SUPFAM" id="SSF52283">
    <property type="entry name" value="Formate/glycerate dehydrogenase catalytic domain-like"/>
    <property type="match status" value="1"/>
</dbReference>
<dbReference type="GO" id="GO:0047545">
    <property type="term" value="F:(S)-2-hydroxyglutarate dehydrogenase activity"/>
    <property type="evidence" value="ECO:0007669"/>
    <property type="project" value="UniProtKB-ARBA"/>
</dbReference>
<dbReference type="PROSITE" id="PS00065">
    <property type="entry name" value="D_2_HYDROXYACID_DH_1"/>
    <property type="match status" value="1"/>
</dbReference>
<evidence type="ECO:0000256" key="9">
    <source>
        <dbReference type="ARBA" id="ARBA00023027"/>
    </source>
</evidence>
<dbReference type="Pfam" id="PF02826">
    <property type="entry name" value="2-Hacid_dh_C"/>
    <property type="match status" value="1"/>
</dbReference>
<evidence type="ECO:0000256" key="2">
    <source>
        <dbReference type="ARBA" id="ARBA00005216"/>
    </source>
</evidence>
<dbReference type="Gene3D" id="3.30.70.260">
    <property type="match status" value="1"/>
</dbReference>
<comment type="catalytic activity">
    <reaction evidence="12">
        <text>(R)-2-hydroxyglutarate + NAD(+) = 2-oxoglutarate + NADH + H(+)</text>
        <dbReference type="Rhea" id="RHEA:49612"/>
        <dbReference type="ChEBI" id="CHEBI:15378"/>
        <dbReference type="ChEBI" id="CHEBI:15801"/>
        <dbReference type="ChEBI" id="CHEBI:16810"/>
        <dbReference type="ChEBI" id="CHEBI:57540"/>
        <dbReference type="ChEBI" id="CHEBI:57945"/>
        <dbReference type="EC" id="1.1.1.399"/>
    </reaction>
</comment>
<keyword evidence="10" id="KW-0718">Serine biosynthesis</keyword>
<evidence type="ECO:0000313" key="15">
    <source>
        <dbReference type="EMBL" id="WKN36581.1"/>
    </source>
</evidence>
<dbReference type="SUPFAM" id="SSF55021">
    <property type="entry name" value="ACT-like"/>
    <property type="match status" value="1"/>
</dbReference>
<dbReference type="GO" id="GO:0006564">
    <property type="term" value="P:L-serine biosynthetic process"/>
    <property type="evidence" value="ECO:0007669"/>
    <property type="project" value="UniProtKB-KW"/>
</dbReference>
<dbReference type="PANTHER" id="PTHR42789:SF1">
    <property type="entry name" value="D-ISOMER SPECIFIC 2-HYDROXYACID DEHYDROGENASE FAMILY PROTEIN (AFU_ORTHOLOGUE AFUA_6G10090)"/>
    <property type="match status" value="1"/>
</dbReference>
<keyword evidence="7" id="KW-0028">Amino-acid biosynthesis</keyword>
<evidence type="ECO:0000256" key="7">
    <source>
        <dbReference type="ARBA" id="ARBA00022605"/>
    </source>
</evidence>
<keyword evidence="8 15" id="KW-0560">Oxidoreductase</keyword>
<dbReference type="SUPFAM" id="SSF51735">
    <property type="entry name" value="NAD(P)-binding Rossmann-fold domains"/>
    <property type="match status" value="1"/>
</dbReference>
<evidence type="ECO:0000256" key="5">
    <source>
        <dbReference type="ARBA" id="ARBA00013143"/>
    </source>
</evidence>
<dbReference type="NCBIfam" id="NF008759">
    <property type="entry name" value="PRK11790.1"/>
    <property type="match status" value="1"/>
</dbReference>
<dbReference type="Pfam" id="PF00389">
    <property type="entry name" value="2-Hacid_dh"/>
    <property type="match status" value="1"/>
</dbReference>
<dbReference type="CDD" id="cd04901">
    <property type="entry name" value="ACT_3PGDH"/>
    <property type="match status" value="1"/>
</dbReference>